<accession>M0LQN1</accession>
<dbReference type="Proteomes" id="UP000011607">
    <property type="component" value="Unassembled WGS sequence"/>
</dbReference>
<comment type="caution">
    <text evidence="2">The sequence shown here is derived from an EMBL/GenBank/DDBJ whole genome shotgun (WGS) entry which is preliminary data.</text>
</comment>
<evidence type="ECO:0000313" key="3">
    <source>
        <dbReference type="Proteomes" id="UP000011607"/>
    </source>
</evidence>
<dbReference type="Pfam" id="PF26029">
    <property type="entry name" value="DUF8007"/>
    <property type="match status" value="1"/>
</dbReference>
<evidence type="ECO:0000256" key="1">
    <source>
        <dbReference type="SAM" id="MobiDB-lite"/>
    </source>
</evidence>
<proteinExistence type="predicted"/>
<evidence type="ECO:0000313" key="2">
    <source>
        <dbReference type="EMBL" id="EMA35403.1"/>
    </source>
</evidence>
<protein>
    <submittedName>
        <fullName evidence="2">Uncharacterized protein</fullName>
    </submittedName>
</protein>
<dbReference type="eggNOG" id="arCOG06327">
    <property type="taxonomic scope" value="Archaea"/>
</dbReference>
<feature type="region of interest" description="Disordered" evidence="1">
    <location>
        <begin position="19"/>
        <end position="41"/>
    </location>
</feature>
<feature type="compositionally biased region" description="Basic and acidic residues" evidence="1">
    <location>
        <begin position="21"/>
        <end position="41"/>
    </location>
</feature>
<dbReference type="AlphaFoldDB" id="M0LQN1"/>
<dbReference type="EMBL" id="AOMA01000124">
    <property type="protein sequence ID" value="EMA35403.1"/>
    <property type="molecule type" value="Genomic_DNA"/>
</dbReference>
<dbReference type="InterPro" id="IPR058320">
    <property type="entry name" value="DUF8007"/>
</dbReference>
<organism evidence="2 3">
    <name type="scientific">Halobiforma nitratireducens JCM 10879</name>
    <dbReference type="NCBI Taxonomy" id="1227454"/>
    <lineage>
        <taxon>Archaea</taxon>
        <taxon>Methanobacteriati</taxon>
        <taxon>Methanobacteriota</taxon>
        <taxon>Stenosarchaea group</taxon>
        <taxon>Halobacteria</taxon>
        <taxon>Halobacteriales</taxon>
        <taxon>Natrialbaceae</taxon>
        <taxon>Halobiforma</taxon>
    </lineage>
</organism>
<dbReference type="OrthoDB" id="165777at2157"/>
<name>M0LQN1_9EURY</name>
<reference evidence="2 3" key="1">
    <citation type="journal article" date="2014" name="PLoS Genet.">
        <title>Phylogenetically driven sequencing of extremely halophilic archaea reveals strategies for static and dynamic osmo-response.</title>
        <authorList>
            <person name="Becker E.A."/>
            <person name="Seitzer P.M."/>
            <person name="Tritt A."/>
            <person name="Larsen D."/>
            <person name="Krusor M."/>
            <person name="Yao A.I."/>
            <person name="Wu D."/>
            <person name="Madern D."/>
            <person name="Eisen J.A."/>
            <person name="Darling A.E."/>
            <person name="Facciotti M.T."/>
        </authorList>
    </citation>
    <scope>NUCLEOTIDE SEQUENCE [LARGE SCALE GENOMIC DNA]</scope>
    <source>
        <strain evidence="2 3">JCM 10879</strain>
    </source>
</reference>
<gene>
    <name evidence="2" type="ORF">C446_12439</name>
</gene>
<sequence>MGDEQEACGRCSMSAAVDVARASREDGDERSPKTDRDPYGERRIEVDADDLRTVSPAAWVSRVSSRIDDAVSRFTWGR</sequence>
<dbReference type="RefSeq" id="WP_006673394.1">
    <property type="nucleotide sequence ID" value="NZ_AOMA01000124.1"/>
</dbReference>
<keyword evidence="3" id="KW-1185">Reference proteome</keyword>